<comment type="caution">
    <text evidence="5">The sequence shown here is derived from an EMBL/GenBank/DDBJ whole genome shotgun (WGS) entry which is preliminary data.</text>
</comment>
<dbReference type="Proteomes" id="UP001304895">
    <property type="component" value="Unassembled WGS sequence"/>
</dbReference>
<organism evidence="5 6">
    <name type="scientific">Trichocladium antarcticum</name>
    <dbReference type="NCBI Taxonomy" id="1450529"/>
    <lineage>
        <taxon>Eukaryota</taxon>
        <taxon>Fungi</taxon>
        <taxon>Dikarya</taxon>
        <taxon>Ascomycota</taxon>
        <taxon>Pezizomycotina</taxon>
        <taxon>Sordariomycetes</taxon>
        <taxon>Sordariomycetidae</taxon>
        <taxon>Sordariales</taxon>
        <taxon>Chaetomiaceae</taxon>
        <taxon>Trichocladium</taxon>
    </lineage>
</organism>
<dbReference type="InterPro" id="IPR027417">
    <property type="entry name" value="P-loop_NTPase"/>
</dbReference>
<feature type="domain" description="Dynamin N-terminal" evidence="3">
    <location>
        <begin position="97"/>
        <end position="329"/>
    </location>
</feature>
<evidence type="ECO:0000256" key="1">
    <source>
        <dbReference type="SAM" id="Coils"/>
    </source>
</evidence>
<reference evidence="5" key="1">
    <citation type="journal article" date="2023" name="Mol. Phylogenet. Evol.">
        <title>Genome-scale phylogeny and comparative genomics of the fungal order Sordariales.</title>
        <authorList>
            <person name="Hensen N."/>
            <person name="Bonometti L."/>
            <person name="Westerberg I."/>
            <person name="Brannstrom I.O."/>
            <person name="Guillou S."/>
            <person name="Cros-Aarteil S."/>
            <person name="Calhoun S."/>
            <person name="Haridas S."/>
            <person name="Kuo A."/>
            <person name="Mondo S."/>
            <person name="Pangilinan J."/>
            <person name="Riley R."/>
            <person name="LaButti K."/>
            <person name="Andreopoulos B."/>
            <person name="Lipzen A."/>
            <person name="Chen C."/>
            <person name="Yan M."/>
            <person name="Daum C."/>
            <person name="Ng V."/>
            <person name="Clum A."/>
            <person name="Steindorff A."/>
            <person name="Ohm R.A."/>
            <person name="Martin F."/>
            <person name="Silar P."/>
            <person name="Natvig D.O."/>
            <person name="Lalanne C."/>
            <person name="Gautier V."/>
            <person name="Ament-Velasquez S.L."/>
            <person name="Kruys A."/>
            <person name="Hutchinson M.I."/>
            <person name="Powell A.J."/>
            <person name="Barry K."/>
            <person name="Miller A.N."/>
            <person name="Grigoriev I.V."/>
            <person name="Debuchy R."/>
            <person name="Gladieux P."/>
            <person name="Hiltunen Thoren M."/>
            <person name="Johannesson H."/>
        </authorList>
    </citation>
    <scope>NUCLEOTIDE SEQUENCE</scope>
    <source>
        <strain evidence="5">CBS 123565</strain>
    </source>
</reference>
<feature type="coiled-coil region" evidence="1">
    <location>
        <begin position="677"/>
        <end position="706"/>
    </location>
</feature>
<gene>
    <name evidence="5" type="ORF">BT67DRAFT_464972</name>
</gene>
<feature type="compositionally biased region" description="Basic and acidic residues" evidence="2">
    <location>
        <begin position="477"/>
        <end position="486"/>
    </location>
</feature>
<dbReference type="EMBL" id="MU853435">
    <property type="protein sequence ID" value="KAK4130570.1"/>
    <property type="molecule type" value="Genomic_DNA"/>
</dbReference>
<protein>
    <recommendedName>
        <fullName evidence="7">Nuclear GTPase SLIP-GC</fullName>
    </recommendedName>
</protein>
<accession>A0AAN6UDB5</accession>
<proteinExistence type="predicted"/>
<reference evidence="5" key="2">
    <citation type="submission" date="2023-05" db="EMBL/GenBank/DDBJ databases">
        <authorList>
            <consortium name="Lawrence Berkeley National Laboratory"/>
            <person name="Steindorff A."/>
            <person name="Hensen N."/>
            <person name="Bonometti L."/>
            <person name="Westerberg I."/>
            <person name="Brannstrom I.O."/>
            <person name="Guillou S."/>
            <person name="Cros-Aarteil S."/>
            <person name="Calhoun S."/>
            <person name="Haridas S."/>
            <person name="Kuo A."/>
            <person name="Mondo S."/>
            <person name="Pangilinan J."/>
            <person name="Riley R."/>
            <person name="Labutti K."/>
            <person name="Andreopoulos B."/>
            <person name="Lipzen A."/>
            <person name="Chen C."/>
            <person name="Yanf M."/>
            <person name="Daum C."/>
            <person name="Ng V."/>
            <person name="Clum A."/>
            <person name="Ohm R."/>
            <person name="Martin F."/>
            <person name="Silar P."/>
            <person name="Natvig D."/>
            <person name="Lalanne C."/>
            <person name="Gautier V."/>
            <person name="Ament-Velasquez S.L."/>
            <person name="Kruys A."/>
            <person name="Hutchinson M.I."/>
            <person name="Powell A.J."/>
            <person name="Barry K."/>
            <person name="Miller A.N."/>
            <person name="Grigoriev I.V."/>
            <person name="Debuchy R."/>
            <person name="Gladieux P."/>
            <person name="Thoren M.H."/>
            <person name="Johannesson H."/>
        </authorList>
    </citation>
    <scope>NUCLEOTIDE SEQUENCE</scope>
    <source>
        <strain evidence="5">CBS 123565</strain>
    </source>
</reference>
<sequence length="1070" mass="116884">MASVKPEPEDDLGFGVGYVDPKPEEVETKVNVGYLLQLASATSPELLEKGVDIGMRVLDGLKAPLGAVAQLSTTQASQWLESIGVLETLAQPTRTIVGVVGNTGAGKSSVISAVLDEERLLPTNCMRACTASPTEISYNHSADPEELYRAEVDFISAEDWVKDLRVLYSDLLDGNGEVSRDCTNQDSDAGVAYAKIKAVYPRLTKEMIAQTSPAALANEVTVRRVLGSVKKLRATTAASLYRQLQEYVDSREKTAENSKRLEFWPLIKVVRIYTKAAALATGACLVDLPGVQDSNAARAAVAANYMKACTGLWIVAPITRAVDDKTAKSLLGDSFRRQLKYDGTYSAVTFICSKTDDISVTEAGESLGIDEEISESWSRIEEIAGDVRKYKSDIADLRDEKDVCDDLIDKIEQAWDNWEALGSKQSSGTTVYAPIDTNSNKRKRQSKPRGSRKNRGLRNPNDGGFSDSEDSGASDQENEKPQEKNRQPLTADQIDAELASLKGEKTEVRKKRKEIDQQISAGRDEIKNMIAEKEMLLAEVKAVCIQGRNEYSRRAIKQDFAMGIKELDHENAAEQDEETFDPEADIRDYDAVAKSLPVFCVSSRAFQKLSGRLPKDDFSAGGFQSVDDTEIPQLQAHAKKLTEAGRAAHSRRFLNDLVQLVNSMTMWATDDGTGSNLTDAEKNNEETRLRKQLARMQQELESALQDCIASVKEVLADNIYDSFDKYIPVAMEAAVPTATQWGAHKSLGGLLWATYKATCRRNGIFRGASGARDFNEELFLPITKHLAGGWERAFQRRLPSCVDGFLRATRTLLETFHREATQRATERNNYNGLDMLARQLQSYAQRISDIRTHVIGLAQELQREASRGFTPIIQNEMVPAYEGCTAEQGMGSYKRMKDIMIGHVARQRGAMFHNATVFVETQLEQMCDRIGLEMNAHMQDVHARLSRDYLSVLVGVDGASLAAGVPRVELLLRSEMAPRLARVDGLFAEGSSVAGSAVEGSAIAGLTAEGSTAAASTAEGSTAQGSSARGSIAAGTSAEGTDAYLTADEGGEYVHGPIAQDSVMVKSEAD</sequence>
<name>A0AAN6UDB5_9PEZI</name>
<dbReference type="PANTHER" id="PTHR36681">
    <property type="entry name" value="NUCLEAR GTPASE, GERMINAL CENTER-ASSOCIATED, TANDEM DUPLICATE 3"/>
    <property type="match status" value="1"/>
</dbReference>
<feature type="coiled-coil region" evidence="1">
    <location>
        <begin position="380"/>
        <end position="414"/>
    </location>
</feature>
<feature type="region of interest" description="Disordered" evidence="2">
    <location>
        <begin position="426"/>
        <end position="492"/>
    </location>
</feature>
<dbReference type="Pfam" id="PF24564">
    <property type="entry name" value="DUF7605"/>
    <property type="match status" value="1"/>
</dbReference>
<evidence type="ECO:0000313" key="6">
    <source>
        <dbReference type="Proteomes" id="UP001304895"/>
    </source>
</evidence>
<feature type="domain" description="DUF7605" evidence="4">
    <location>
        <begin position="746"/>
        <end position="908"/>
    </location>
</feature>
<dbReference type="SUPFAM" id="SSF52540">
    <property type="entry name" value="P-loop containing nucleoside triphosphate hydrolases"/>
    <property type="match status" value="1"/>
</dbReference>
<dbReference type="PANTHER" id="PTHR36681:SF3">
    <property type="entry name" value="NUCLEAR GTPASE, GERMINAL CENTER-ASSOCIATED, TANDEM DUPLICATE 3"/>
    <property type="match status" value="1"/>
</dbReference>
<dbReference type="Pfam" id="PF00350">
    <property type="entry name" value="Dynamin_N"/>
    <property type="match status" value="1"/>
</dbReference>
<dbReference type="InterPro" id="IPR056024">
    <property type="entry name" value="DUF7605"/>
</dbReference>
<keyword evidence="1" id="KW-0175">Coiled coil</keyword>
<evidence type="ECO:0000259" key="4">
    <source>
        <dbReference type="Pfam" id="PF24564"/>
    </source>
</evidence>
<dbReference type="Gene3D" id="3.40.50.300">
    <property type="entry name" value="P-loop containing nucleotide triphosphate hydrolases"/>
    <property type="match status" value="1"/>
</dbReference>
<dbReference type="AlphaFoldDB" id="A0AAN6UDB5"/>
<feature type="compositionally biased region" description="Basic residues" evidence="2">
    <location>
        <begin position="440"/>
        <end position="456"/>
    </location>
</feature>
<dbReference type="InterPro" id="IPR045063">
    <property type="entry name" value="Dynamin_N"/>
</dbReference>
<evidence type="ECO:0000313" key="5">
    <source>
        <dbReference type="EMBL" id="KAK4130570.1"/>
    </source>
</evidence>
<evidence type="ECO:0000259" key="3">
    <source>
        <dbReference type="Pfam" id="PF00350"/>
    </source>
</evidence>
<evidence type="ECO:0008006" key="7">
    <source>
        <dbReference type="Google" id="ProtNLM"/>
    </source>
</evidence>
<keyword evidence="6" id="KW-1185">Reference proteome</keyword>
<evidence type="ECO:0000256" key="2">
    <source>
        <dbReference type="SAM" id="MobiDB-lite"/>
    </source>
</evidence>